<organism evidence="3 4">
    <name type="scientific">Clavelina lepadiformis</name>
    <name type="common">Light-bulb sea squirt</name>
    <name type="synonym">Ascidia lepadiformis</name>
    <dbReference type="NCBI Taxonomy" id="159417"/>
    <lineage>
        <taxon>Eukaryota</taxon>
        <taxon>Metazoa</taxon>
        <taxon>Chordata</taxon>
        <taxon>Tunicata</taxon>
        <taxon>Ascidiacea</taxon>
        <taxon>Aplousobranchia</taxon>
        <taxon>Clavelinidae</taxon>
        <taxon>Clavelina</taxon>
    </lineage>
</organism>
<dbReference type="PANTHER" id="PTHR21724">
    <property type="entry name" value="SHKT DOMAIN-CONTAINING PROTEIN"/>
    <property type="match status" value="1"/>
</dbReference>
<dbReference type="InterPro" id="IPR003582">
    <property type="entry name" value="ShKT_dom"/>
</dbReference>
<feature type="domain" description="ShKT" evidence="2">
    <location>
        <begin position="145"/>
        <end position="187"/>
    </location>
</feature>
<dbReference type="PANTHER" id="PTHR21724:SF109">
    <property type="entry name" value="SHKT DOMAIN-CONTAINING PROTEIN"/>
    <property type="match status" value="1"/>
</dbReference>
<dbReference type="SMART" id="SM00254">
    <property type="entry name" value="ShKT"/>
    <property type="match status" value="3"/>
</dbReference>
<dbReference type="PROSITE" id="PS51670">
    <property type="entry name" value="SHKT"/>
    <property type="match status" value="2"/>
</dbReference>
<dbReference type="EMBL" id="CAWYQH010000001">
    <property type="protein sequence ID" value="CAK8671848.1"/>
    <property type="molecule type" value="Genomic_DNA"/>
</dbReference>
<evidence type="ECO:0000256" key="1">
    <source>
        <dbReference type="PROSITE-ProRule" id="PRU01005"/>
    </source>
</evidence>
<proteinExistence type="predicted"/>
<reference evidence="3 4" key="1">
    <citation type="submission" date="2024-02" db="EMBL/GenBank/DDBJ databases">
        <authorList>
            <person name="Daric V."/>
            <person name="Darras S."/>
        </authorList>
    </citation>
    <scope>NUCLEOTIDE SEQUENCE [LARGE SCALE GENOMIC DNA]</scope>
</reference>
<dbReference type="Pfam" id="PF01549">
    <property type="entry name" value="ShK"/>
    <property type="match status" value="3"/>
</dbReference>
<comment type="caution">
    <text evidence="1">Lacks conserved residue(s) required for the propagation of feature annotation.</text>
</comment>
<dbReference type="Proteomes" id="UP001642483">
    <property type="component" value="Unassembled WGS sequence"/>
</dbReference>
<comment type="caution">
    <text evidence="3">The sequence shown here is derived from an EMBL/GenBank/DDBJ whole genome shotgun (WGS) entry which is preliminary data.</text>
</comment>
<gene>
    <name evidence="3" type="ORF">CVLEPA_LOCUS880</name>
</gene>
<sequence>MMLVGLANCQQTTDRLRDTIRDHITGQLYFAGSGEQRQCQKNCKDQLKYCGLPQMMAFCNRTDVFSFLLKSKCPRACGICKPCDTISARSCMPGNKCQDTHKLCPIFLAPKFCKDEKLGYLVSRKCKRSCGVCIPCGGLIPAPDCSNECKDGHKSCPYWAREQDHCKKESLHHEWMMNNCKMSCGVCKPCGGIPPPAPNSGLVPPTERPVVQKVCDAHCDDGLCQGREIGRSQCACLGSRKEAPTCSGRCVVHCPKPRDYRGNNWRSACEGRRQCTCITNPNRSGVLGALCA</sequence>
<evidence type="ECO:0000259" key="2">
    <source>
        <dbReference type="PROSITE" id="PS51670"/>
    </source>
</evidence>
<accession>A0ABP0EZN8</accession>
<name>A0ABP0EZN8_CLALP</name>
<keyword evidence="4" id="KW-1185">Reference proteome</keyword>
<evidence type="ECO:0000313" key="4">
    <source>
        <dbReference type="Proteomes" id="UP001642483"/>
    </source>
</evidence>
<evidence type="ECO:0000313" key="3">
    <source>
        <dbReference type="EMBL" id="CAK8671848.1"/>
    </source>
</evidence>
<feature type="domain" description="ShKT" evidence="2">
    <location>
        <begin position="97"/>
        <end position="133"/>
    </location>
</feature>
<protein>
    <recommendedName>
        <fullName evidence="2">ShKT domain-containing protein</fullName>
    </recommendedName>
</protein>